<organism evidence="1">
    <name type="scientific">Panicum hallii</name>
    <dbReference type="NCBI Taxonomy" id="206008"/>
    <lineage>
        <taxon>Eukaryota</taxon>
        <taxon>Viridiplantae</taxon>
        <taxon>Streptophyta</taxon>
        <taxon>Embryophyta</taxon>
        <taxon>Tracheophyta</taxon>
        <taxon>Spermatophyta</taxon>
        <taxon>Magnoliopsida</taxon>
        <taxon>Liliopsida</taxon>
        <taxon>Poales</taxon>
        <taxon>Poaceae</taxon>
        <taxon>PACMAD clade</taxon>
        <taxon>Panicoideae</taxon>
        <taxon>Panicodae</taxon>
        <taxon>Paniceae</taxon>
        <taxon>Panicinae</taxon>
        <taxon>Panicum</taxon>
        <taxon>Panicum sect. Panicum</taxon>
    </lineage>
</organism>
<accession>A0A2S3I241</accession>
<dbReference type="Gramene" id="PAN35084">
    <property type="protein sequence ID" value="PAN35084"/>
    <property type="gene ID" value="PAHAL_6G179300"/>
</dbReference>
<name>A0A2S3I241_9POAL</name>
<dbReference type="EMBL" id="CM008051">
    <property type="protein sequence ID" value="PAN35084.1"/>
    <property type="molecule type" value="Genomic_DNA"/>
</dbReference>
<proteinExistence type="predicted"/>
<dbReference type="AlphaFoldDB" id="A0A2S3I241"/>
<sequence length="89" mass="10339">MYRNILIYSGGRQAGSREFSTSASFDFGYNNHRSTPTTFTIRLEQSTIHLSRTLELHLIPFRTCCLTWPNLMHTNFQQPMNIKSDACHQ</sequence>
<gene>
    <name evidence="1" type="ORF">PAHAL_6G179300</name>
</gene>
<evidence type="ECO:0000313" key="1">
    <source>
        <dbReference type="EMBL" id="PAN35084.1"/>
    </source>
</evidence>
<reference evidence="1" key="1">
    <citation type="submission" date="2018-04" db="EMBL/GenBank/DDBJ databases">
        <title>WGS assembly of Panicum hallii.</title>
        <authorList>
            <person name="Lovell J."/>
            <person name="Jenkins J."/>
            <person name="Lowry D."/>
            <person name="Mamidi S."/>
            <person name="Sreedasyam A."/>
            <person name="Weng X."/>
            <person name="Barry K."/>
            <person name="Bonette J."/>
            <person name="Campitelli B."/>
            <person name="Daum C."/>
            <person name="Gordon S."/>
            <person name="Gould B."/>
            <person name="Lipzen A."/>
            <person name="Macqueen A."/>
            <person name="Palacio-Mejia J."/>
            <person name="Plott C."/>
            <person name="Shakirov E."/>
            <person name="Shu S."/>
            <person name="Yoshinaga Y."/>
            <person name="Zane M."/>
            <person name="Rokhsar D."/>
            <person name="Grimwood J."/>
            <person name="Schmutz J."/>
            <person name="Juenger T."/>
        </authorList>
    </citation>
    <scope>NUCLEOTIDE SEQUENCE [LARGE SCALE GENOMIC DNA]</scope>
    <source>
        <strain evidence="1">FIL2</strain>
    </source>
</reference>
<protein>
    <submittedName>
        <fullName evidence="1">Uncharacterized protein</fullName>
    </submittedName>
</protein>
<dbReference type="Proteomes" id="UP000243499">
    <property type="component" value="Chromosome 6"/>
</dbReference>